<dbReference type="AlphaFoldDB" id="A0AAV7PFA8"/>
<comment type="caution">
    <text evidence="2">The sequence shown here is derived from an EMBL/GenBank/DDBJ whole genome shotgun (WGS) entry which is preliminary data.</text>
</comment>
<organism evidence="2 3">
    <name type="scientific">Pleurodeles waltl</name>
    <name type="common">Iberian ribbed newt</name>
    <dbReference type="NCBI Taxonomy" id="8319"/>
    <lineage>
        <taxon>Eukaryota</taxon>
        <taxon>Metazoa</taxon>
        <taxon>Chordata</taxon>
        <taxon>Craniata</taxon>
        <taxon>Vertebrata</taxon>
        <taxon>Euteleostomi</taxon>
        <taxon>Amphibia</taxon>
        <taxon>Batrachia</taxon>
        <taxon>Caudata</taxon>
        <taxon>Salamandroidea</taxon>
        <taxon>Salamandridae</taxon>
        <taxon>Pleurodelinae</taxon>
        <taxon>Pleurodeles</taxon>
    </lineage>
</organism>
<gene>
    <name evidence="2" type="ORF">NDU88_004521</name>
</gene>
<accession>A0AAV7PFA8</accession>
<dbReference type="Proteomes" id="UP001066276">
    <property type="component" value="Chromosome 7"/>
</dbReference>
<dbReference type="EMBL" id="JANPWB010000011">
    <property type="protein sequence ID" value="KAJ1126112.1"/>
    <property type="molecule type" value="Genomic_DNA"/>
</dbReference>
<evidence type="ECO:0000313" key="3">
    <source>
        <dbReference type="Proteomes" id="UP001066276"/>
    </source>
</evidence>
<proteinExistence type="predicted"/>
<feature type="region of interest" description="Disordered" evidence="1">
    <location>
        <begin position="1"/>
        <end position="22"/>
    </location>
</feature>
<sequence>MYSSFTQAPAGREQGKENFHTHKKLYISEADTNDIKISLGKEDIEDSKASPKKQKITPEGATKVAPGDQQTVKGPVEGDINWQEVPEAIVELLIKTRQEELVSMDVR</sequence>
<feature type="region of interest" description="Disordered" evidence="1">
    <location>
        <begin position="42"/>
        <end position="78"/>
    </location>
</feature>
<protein>
    <submittedName>
        <fullName evidence="2">Uncharacterized protein</fullName>
    </submittedName>
</protein>
<reference evidence="2" key="1">
    <citation type="journal article" date="2022" name="bioRxiv">
        <title>Sequencing and chromosome-scale assembly of the giantPleurodeles waltlgenome.</title>
        <authorList>
            <person name="Brown T."/>
            <person name="Elewa A."/>
            <person name="Iarovenko S."/>
            <person name="Subramanian E."/>
            <person name="Araus A.J."/>
            <person name="Petzold A."/>
            <person name="Susuki M."/>
            <person name="Suzuki K.-i.T."/>
            <person name="Hayashi T."/>
            <person name="Toyoda A."/>
            <person name="Oliveira C."/>
            <person name="Osipova E."/>
            <person name="Leigh N.D."/>
            <person name="Simon A."/>
            <person name="Yun M.H."/>
        </authorList>
    </citation>
    <scope>NUCLEOTIDE SEQUENCE</scope>
    <source>
        <strain evidence="2">20211129_DDA</strain>
        <tissue evidence="2">Liver</tissue>
    </source>
</reference>
<evidence type="ECO:0000256" key="1">
    <source>
        <dbReference type="SAM" id="MobiDB-lite"/>
    </source>
</evidence>
<name>A0AAV7PFA8_PLEWA</name>
<evidence type="ECO:0000313" key="2">
    <source>
        <dbReference type="EMBL" id="KAJ1126112.1"/>
    </source>
</evidence>
<keyword evidence="3" id="KW-1185">Reference proteome</keyword>